<organism evidence="4 5">
    <name type="scientific">Paractinoplanes hotanensis</name>
    <dbReference type="NCBI Taxonomy" id="2906497"/>
    <lineage>
        <taxon>Bacteria</taxon>
        <taxon>Bacillati</taxon>
        <taxon>Actinomycetota</taxon>
        <taxon>Actinomycetes</taxon>
        <taxon>Micromonosporales</taxon>
        <taxon>Micromonosporaceae</taxon>
        <taxon>Paractinoplanes</taxon>
    </lineage>
</organism>
<dbReference type="EMBL" id="JAMQOL010000051">
    <property type="protein sequence ID" value="MCM4082752.1"/>
    <property type="molecule type" value="Genomic_DNA"/>
</dbReference>
<dbReference type="RefSeq" id="WP_251802483.1">
    <property type="nucleotide sequence ID" value="NZ_JAMQOL010000051.1"/>
</dbReference>
<name>A0ABT0Y9N1_9ACTN</name>
<feature type="region of interest" description="Disordered" evidence="2">
    <location>
        <begin position="249"/>
        <end position="282"/>
    </location>
</feature>
<dbReference type="InterPro" id="IPR001173">
    <property type="entry name" value="Glyco_trans_2-like"/>
</dbReference>
<dbReference type="CDD" id="cd04179">
    <property type="entry name" value="DPM_DPG-synthase_like"/>
    <property type="match status" value="1"/>
</dbReference>
<keyword evidence="5" id="KW-1185">Reference proteome</keyword>
<evidence type="ECO:0000256" key="2">
    <source>
        <dbReference type="SAM" id="MobiDB-lite"/>
    </source>
</evidence>
<evidence type="ECO:0000256" key="1">
    <source>
        <dbReference type="ARBA" id="ARBA00006739"/>
    </source>
</evidence>
<accession>A0ABT0Y9N1</accession>
<evidence type="ECO:0000313" key="5">
    <source>
        <dbReference type="Proteomes" id="UP001523216"/>
    </source>
</evidence>
<dbReference type="Gene3D" id="3.90.550.10">
    <property type="entry name" value="Spore Coat Polysaccharide Biosynthesis Protein SpsA, Chain A"/>
    <property type="match status" value="1"/>
</dbReference>
<proteinExistence type="inferred from homology"/>
<comment type="caution">
    <text evidence="4">The sequence shown here is derived from an EMBL/GenBank/DDBJ whole genome shotgun (WGS) entry which is preliminary data.</text>
</comment>
<dbReference type="Proteomes" id="UP001523216">
    <property type="component" value="Unassembled WGS sequence"/>
</dbReference>
<dbReference type="PANTHER" id="PTHR48090:SF7">
    <property type="entry name" value="RFBJ PROTEIN"/>
    <property type="match status" value="1"/>
</dbReference>
<gene>
    <name evidence="4" type="ORF">LXN57_34810</name>
</gene>
<evidence type="ECO:0000313" key="4">
    <source>
        <dbReference type="EMBL" id="MCM4082752.1"/>
    </source>
</evidence>
<reference evidence="4 5" key="1">
    <citation type="submission" date="2022-06" db="EMBL/GenBank/DDBJ databases">
        <title>Actinoplanes abujensis sp. nov., isolated from Nigerian arid soil.</title>
        <authorList>
            <person name="Ding P."/>
        </authorList>
    </citation>
    <scope>NUCLEOTIDE SEQUENCE [LARGE SCALE GENOMIC DNA]</scope>
    <source>
        <strain evidence="5">TRM88002</strain>
    </source>
</reference>
<dbReference type="Pfam" id="PF00535">
    <property type="entry name" value="Glycos_transf_2"/>
    <property type="match status" value="1"/>
</dbReference>
<dbReference type="InterPro" id="IPR050256">
    <property type="entry name" value="Glycosyltransferase_2"/>
</dbReference>
<sequence>MTPRVSVVIPVYNEGADVVRHLERILREVLLPAEILVVHDMPEDTTVPYAQKIAEHDPRVRTVLNTYGRGPANAIRFGIDAAAAPVAVVTMADGCDDPRQIDDLARLVDRGVVVAAASRYMPGGQQVGGPRFKRMASRWAGRTLWWLARVGTRDATNSFKAYDTGFVREVGIESRTGFEIGIELTAKATRMRRPVAEIPTIWLDRQLGDSNFDVGRFVPSYLRWYLFAFGPRLTGEQLSVRWAARKPDAAEPGLDAAEPGRDVVEPDRDALEIDRDKESTPQ</sequence>
<evidence type="ECO:0000259" key="3">
    <source>
        <dbReference type="Pfam" id="PF00535"/>
    </source>
</evidence>
<feature type="domain" description="Glycosyltransferase 2-like" evidence="3">
    <location>
        <begin position="6"/>
        <end position="143"/>
    </location>
</feature>
<dbReference type="PANTHER" id="PTHR48090">
    <property type="entry name" value="UNDECAPRENYL-PHOSPHATE 4-DEOXY-4-FORMAMIDO-L-ARABINOSE TRANSFERASE-RELATED"/>
    <property type="match status" value="1"/>
</dbReference>
<protein>
    <submittedName>
        <fullName evidence="4">Glycosyltransferase family 2 protein</fullName>
    </submittedName>
</protein>
<comment type="similarity">
    <text evidence="1">Belongs to the glycosyltransferase 2 family.</text>
</comment>
<dbReference type="SUPFAM" id="SSF53448">
    <property type="entry name" value="Nucleotide-diphospho-sugar transferases"/>
    <property type="match status" value="1"/>
</dbReference>
<dbReference type="InterPro" id="IPR029044">
    <property type="entry name" value="Nucleotide-diphossugar_trans"/>
</dbReference>
<feature type="compositionally biased region" description="Basic and acidic residues" evidence="2">
    <location>
        <begin position="258"/>
        <end position="282"/>
    </location>
</feature>